<keyword evidence="1" id="KW-0472">Membrane</keyword>
<proteinExistence type="predicted"/>
<keyword evidence="1" id="KW-1133">Transmembrane helix</keyword>
<gene>
    <name evidence="2" type="ORF">A2949_01040</name>
</gene>
<dbReference type="Gene3D" id="1.20.1280.290">
    <property type="match status" value="1"/>
</dbReference>
<evidence type="ECO:0000313" key="2">
    <source>
        <dbReference type="EMBL" id="OGC86804.1"/>
    </source>
</evidence>
<dbReference type="STRING" id="1797245.A2949_01040"/>
<comment type="caution">
    <text evidence="2">The sequence shown here is derived from an EMBL/GenBank/DDBJ whole genome shotgun (WGS) entry which is preliminary data.</text>
</comment>
<reference evidence="2 3" key="1">
    <citation type="journal article" date="2016" name="Nat. Commun.">
        <title>Thousands of microbial genomes shed light on interconnected biogeochemical processes in an aquifer system.</title>
        <authorList>
            <person name="Anantharaman K."/>
            <person name="Brown C.T."/>
            <person name="Hug L.A."/>
            <person name="Sharon I."/>
            <person name="Castelle C.J."/>
            <person name="Probst A.J."/>
            <person name="Thomas B.C."/>
            <person name="Singh A."/>
            <person name="Wilkins M.J."/>
            <person name="Karaoz U."/>
            <person name="Brodie E.L."/>
            <person name="Williams K.H."/>
            <person name="Hubbard S.S."/>
            <person name="Banfield J.F."/>
        </authorList>
    </citation>
    <scope>NUCLEOTIDE SEQUENCE [LARGE SCALE GENOMIC DNA]</scope>
</reference>
<dbReference type="AlphaFoldDB" id="A0A1F4XYS9"/>
<feature type="transmembrane region" description="Helical" evidence="1">
    <location>
        <begin position="63"/>
        <end position="84"/>
    </location>
</feature>
<evidence type="ECO:0008006" key="4">
    <source>
        <dbReference type="Google" id="ProtNLM"/>
    </source>
</evidence>
<protein>
    <recommendedName>
        <fullName evidence="4">MtN3 and saliva related transmembrane protein</fullName>
    </recommendedName>
</protein>
<keyword evidence="1" id="KW-0812">Transmembrane</keyword>
<organism evidence="2 3">
    <name type="scientific">Candidatus Adlerbacteria bacterium RIFCSPLOWO2_01_FULL_54_21b</name>
    <dbReference type="NCBI Taxonomy" id="1797245"/>
    <lineage>
        <taxon>Bacteria</taxon>
        <taxon>Candidatus Adleribacteriota</taxon>
    </lineage>
</organism>
<evidence type="ECO:0000256" key="1">
    <source>
        <dbReference type="SAM" id="Phobius"/>
    </source>
</evidence>
<dbReference type="EMBL" id="MEWZ01000014">
    <property type="protein sequence ID" value="OGC86804.1"/>
    <property type="molecule type" value="Genomic_DNA"/>
</dbReference>
<sequence>MNGGGLHHLYTRKRVSKKLEPYPSRSALKRLLDRIMYAVAVVAPLALVPQTVQLYTLKNADGLALSTWAILTAVNCMWALYGLVHREMPIIITNVALIVLNCSIVVGILLYS</sequence>
<feature type="transmembrane region" description="Helical" evidence="1">
    <location>
        <begin position="35"/>
        <end position="57"/>
    </location>
</feature>
<accession>A0A1F4XYS9</accession>
<dbReference type="Proteomes" id="UP000178585">
    <property type="component" value="Unassembled WGS sequence"/>
</dbReference>
<name>A0A1F4XYS9_9BACT</name>
<feature type="transmembrane region" description="Helical" evidence="1">
    <location>
        <begin position="91"/>
        <end position="111"/>
    </location>
</feature>
<evidence type="ECO:0000313" key="3">
    <source>
        <dbReference type="Proteomes" id="UP000178585"/>
    </source>
</evidence>